<reference evidence="7 8" key="1">
    <citation type="journal article" date="2018" name="Proc. Natl. Acad. Sci. U.S.A.">
        <title>Draft genome sequence of Camellia sinensis var. sinensis provides insights into the evolution of the tea genome and tea quality.</title>
        <authorList>
            <person name="Wei C."/>
            <person name="Yang H."/>
            <person name="Wang S."/>
            <person name="Zhao J."/>
            <person name="Liu C."/>
            <person name="Gao L."/>
            <person name="Xia E."/>
            <person name="Lu Y."/>
            <person name="Tai Y."/>
            <person name="She G."/>
            <person name="Sun J."/>
            <person name="Cao H."/>
            <person name="Tong W."/>
            <person name="Gao Q."/>
            <person name="Li Y."/>
            <person name="Deng W."/>
            <person name="Jiang X."/>
            <person name="Wang W."/>
            <person name="Chen Q."/>
            <person name="Zhang S."/>
            <person name="Li H."/>
            <person name="Wu J."/>
            <person name="Wang P."/>
            <person name="Li P."/>
            <person name="Shi C."/>
            <person name="Zheng F."/>
            <person name="Jian J."/>
            <person name="Huang B."/>
            <person name="Shan D."/>
            <person name="Shi M."/>
            <person name="Fang C."/>
            <person name="Yue Y."/>
            <person name="Li F."/>
            <person name="Li D."/>
            <person name="Wei S."/>
            <person name="Han B."/>
            <person name="Jiang C."/>
            <person name="Yin Y."/>
            <person name="Xia T."/>
            <person name="Zhang Z."/>
            <person name="Bennetzen J.L."/>
            <person name="Zhao S."/>
            <person name="Wan X."/>
        </authorList>
    </citation>
    <scope>NUCLEOTIDE SEQUENCE [LARGE SCALE GENOMIC DNA]</scope>
    <source>
        <strain evidence="8">cv. Shuchazao</strain>
        <tissue evidence="7">Leaf</tissue>
    </source>
</reference>
<dbReference type="UniPathway" id="UPA00143"/>
<evidence type="ECO:0000256" key="5">
    <source>
        <dbReference type="ARBA" id="ARBA00023054"/>
    </source>
</evidence>
<dbReference type="InterPro" id="IPR019651">
    <property type="entry name" value="Glutamate_DH_NAD-spec"/>
</dbReference>
<protein>
    <submittedName>
        <fullName evidence="7">Uncharacterized protein</fullName>
    </submittedName>
</protein>
<comment type="caution">
    <text evidence="7">The sequence shown here is derived from an EMBL/GenBank/DDBJ whole genome shotgun (WGS) entry which is preliminary data.</text>
</comment>
<accession>A0A4S4EUS6</accession>
<keyword evidence="3" id="KW-0963">Cytoplasm</keyword>
<keyword evidence="4" id="KW-0493">Microtubule</keyword>
<keyword evidence="5" id="KW-0175">Coiled coil</keyword>
<evidence type="ECO:0000313" key="7">
    <source>
        <dbReference type="EMBL" id="THG20701.1"/>
    </source>
</evidence>
<name>A0A4S4EUS6_CAMSN</name>
<dbReference type="GO" id="GO:0007010">
    <property type="term" value="P:cytoskeleton organization"/>
    <property type="evidence" value="ECO:0007669"/>
    <property type="project" value="InterPro"/>
</dbReference>
<comment type="subcellular location">
    <subcellularLocation>
        <location evidence="1">Cytoplasm</location>
        <location evidence="1">Cytoskeleton</location>
    </subcellularLocation>
</comment>
<dbReference type="EMBL" id="SDRB02001765">
    <property type="protein sequence ID" value="THG20701.1"/>
    <property type="molecule type" value="Genomic_DNA"/>
</dbReference>
<dbReference type="InterPro" id="IPR038920">
    <property type="entry name" value="At3g05675-like"/>
</dbReference>
<proteinExistence type="inferred from homology"/>
<evidence type="ECO:0000256" key="1">
    <source>
        <dbReference type="ARBA" id="ARBA00004245"/>
    </source>
</evidence>
<dbReference type="AlphaFoldDB" id="A0A4S4EUS6"/>
<evidence type="ECO:0000256" key="3">
    <source>
        <dbReference type="ARBA" id="ARBA00022490"/>
    </source>
</evidence>
<keyword evidence="8" id="KW-1185">Reference proteome</keyword>
<dbReference type="Proteomes" id="UP000306102">
    <property type="component" value="Unassembled WGS sequence"/>
</dbReference>
<gene>
    <name evidence="7" type="ORF">TEA_005808</name>
</gene>
<evidence type="ECO:0000256" key="2">
    <source>
        <dbReference type="ARBA" id="ARBA00008825"/>
    </source>
</evidence>
<dbReference type="Pfam" id="PF10712">
    <property type="entry name" value="NAD-GH"/>
    <property type="match status" value="1"/>
</dbReference>
<dbReference type="PANTHER" id="PTHR31060">
    <property type="entry name" value="OSJNBA0011J08.25 PROTEIN-RELATED"/>
    <property type="match status" value="1"/>
</dbReference>
<evidence type="ECO:0000256" key="6">
    <source>
        <dbReference type="ARBA" id="ARBA00023212"/>
    </source>
</evidence>
<evidence type="ECO:0000313" key="8">
    <source>
        <dbReference type="Proteomes" id="UP000306102"/>
    </source>
</evidence>
<dbReference type="InterPro" id="IPR009768">
    <property type="entry name" value="MAP70"/>
</dbReference>
<organism evidence="7 8">
    <name type="scientific">Camellia sinensis var. sinensis</name>
    <name type="common">China tea</name>
    <dbReference type="NCBI Taxonomy" id="542762"/>
    <lineage>
        <taxon>Eukaryota</taxon>
        <taxon>Viridiplantae</taxon>
        <taxon>Streptophyta</taxon>
        <taxon>Embryophyta</taxon>
        <taxon>Tracheophyta</taxon>
        <taxon>Spermatophyta</taxon>
        <taxon>Magnoliopsida</taxon>
        <taxon>eudicotyledons</taxon>
        <taxon>Gunneridae</taxon>
        <taxon>Pentapetalae</taxon>
        <taxon>asterids</taxon>
        <taxon>Ericales</taxon>
        <taxon>Theaceae</taxon>
        <taxon>Camellia</taxon>
    </lineage>
</organism>
<dbReference type="GO" id="GO:0008017">
    <property type="term" value="F:microtubule binding"/>
    <property type="evidence" value="ECO:0007669"/>
    <property type="project" value="InterPro"/>
</dbReference>
<dbReference type="PANTHER" id="PTHR31060:SF4">
    <property type="entry name" value="1,8-CINEOLE SYNTHASE"/>
    <property type="match status" value="1"/>
</dbReference>
<dbReference type="GO" id="GO:0016567">
    <property type="term" value="P:protein ubiquitination"/>
    <property type="evidence" value="ECO:0007669"/>
    <property type="project" value="UniProtKB-UniPathway"/>
</dbReference>
<dbReference type="GO" id="GO:0005874">
    <property type="term" value="C:microtubule"/>
    <property type="evidence" value="ECO:0007669"/>
    <property type="project" value="UniProtKB-KW"/>
</dbReference>
<comment type="similarity">
    <text evidence="2">Belongs to the MAP70 family.</text>
</comment>
<sequence>MKESFGSPTTISPLLLRNLLTSLFIYADKSLQTLAQKYKLLQLLRYLLISAFLRLLPSLDPSSETNYGYRLKSPITDNFVSTNTGGGGNGGGGGESGIGRALSQLLSIVNGIPVSSRKYEVVRSLAEKLIDENHQEGSAALREVNYKILSAAFLRTLSQLEAAVMDREGNHDGPSGDVAASEDFGNVNRVLRAVRYYGDMVLARLGKRVEPRWSGSSAEKLAAEVLWLAQKMVACGCAEEAVCKWASSTHLAWLSLSAEPRIQGSLVKTISNGSGSGFIDDTHHIETSNYTSILCCLTLRIIELTTIQFIPPAFSQHRPDLVNVLVDQFWHFRIWACRSTVLGTRRKKTTIAGRSSSFSSGDERCVTGGAGTELQRERRQSLTVSRSFKSSRRRALQRPSSLDADEFLNLLHESDPVQVKLNRLENEVRGEEQELIWTAFLFKQARDLGGEQFGEESKKEQQRQTQMKMLMSWLPLLCRASNGTDVPVLSTRERAELERVMEDTIEMLEQEEEQEKVLSLWLHHFTLYPTSDWPNLHACYTRWCNACRKRLLLQ</sequence>
<evidence type="ECO:0000256" key="4">
    <source>
        <dbReference type="ARBA" id="ARBA00022701"/>
    </source>
</evidence>
<dbReference type="Pfam" id="PF07058">
    <property type="entry name" value="MAP70"/>
    <property type="match status" value="1"/>
</dbReference>
<keyword evidence="6" id="KW-0206">Cytoskeleton</keyword>